<organism evidence="1 2">
    <name type="scientific">Cichorium intybus</name>
    <name type="common">Chicory</name>
    <dbReference type="NCBI Taxonomy" id="13427"/>
    <lineage>
        <taxon>Eukaryota</taxon>
        <taxon>Viridiplantae</taxon>
        <taxon>Streptophyta</taxon>
        <taxon>Embryophyta</taxon>
        <taxon>Tracheophyta</taxon>
        <taxon>Spermatophyta</taxon>
        <taxon>Magnoliopsida</taxon>
        <taxon>eudicotyledons</taxon>
        <taxon>Gunneridae</taxon>
        <taxon>Pentapetalae</taxon>
        <taxon>asterids</taxon>
        <taxon>campanulids</taxon>
        <taxon>Asterales</taxon>
        <taxon>Asteraceae</taxon>
        <taxon>Cichorioideae</taxon>
        <taxon>Cichorieae</taxon>
        <taxon>Cichoriinae</taxon>
        <taxon>Cichorium</taxon>
    </lineage>
</organism>
<protein>
    <submittedName>
        <fullName evidence="1">Uncharacterized protein</fullName>
    </submittedName>
</protein>
<evidence type="ECO:0000313" key="2">
    <source>
        <dbReference type="Proteomes" id="UP001055811"/>
    </source>
</evidence>
<reference evidence="2" key="1">
    <citation type="journal article" date="2022" name="Mol. Ecol. Resour.">
        <title>The genomes of chicory, endive, great burdock and yacon provide insights into Asteraceae palaeo-polyploidization history and plant inulin production.</title>
        <authorList>
            <person name="Fan W."/>
            <person name="Wang S."/>
            <person name="Wang H."/>
            <person name="Wang A."/>
            <person name="Jiang F."/>
            <person name="Liu H."/>
            <person name="Zhao H."/>
            <person name="Xu D."/>
            <person name="Zhang Y."/>
        </authorList>
    </citation>
    <scope>NUCLEOTIDE SEQUENCE [LARGE SCALE GENOMIC DNA]</scope>
    <source>
        <strain evidence="2">cv. Punajuju</strain>
    </source>
</reference>
<gene>
    <name evidence="1" type="ORF">L2E82_08676</name>
</gene>
<keyword evidence="2" id="KW-1185">Reference proteome</keyword>
<sequence length="75" mass="8618">MSLECETRTSYIPASTSFLPHGPTTSTPTSLSHFWYKFPTNLAVKPQTFSHFWQFAVSTFIFADLFMRRRAPPLS</sequence>
<accession>A0ACB9G6R0</accession>
<dbReference type="Proteomes" id="UP001055811">
    <property type="component" value="Linkage Group LG02"/>
</dbReference>
<reference evidence="1 2" key="2">
    <citation type="journal article" date="2022" name="Mol. Ecol. Resour.">
        <title>The genomes of chicory, endive, great burdock and yacon provide insights into Asteraceae paleo-polyploidization history and plant inulin production.</title>
        <authorList>
            <person name="Fan W."/>
            <person name="Wang S."/>
            <person name="Wang H."/>
            <person name="Wang A."/>
            <person name="Jiang F."/>
            <person name="Liu H."/>
            <person name="Zhao H."/>
            <person name="Xu D."/>
            <person name="Zhang Y."/>
        </authorList>
    </citation>
    <scope>NUCLEOTIDE SEQUENCE [LARGE SCALE GENOMIC DNA]</scope>
    <source>
        <strain evidence="2">cv. Punajuju</strain>
        <tissue evidence="1">Leaves</tissue>
    </source>
</reference>
<name>A0ACB9G6R0_CICIN</name>
<comment type="caution">
    <text evidence="1">The sequence shown here is derived from an EMBL/GenBank/DDBJ whole genome shotgun (WGS) entry which is preliminary data.</text>
</comment>
<dbReference type="EMBL" id="CM042010">
    <property type="protein sequence ID" value="KAI3779138.1"/>
    <property type="molecule type" value="Genomic_DNA"/>
</dbReference>
<proteinExistence type="predicted"/>
<evidence type="ECO:0000313" key="1">
    <source>
        <dbReference type="EMBL" id="KAI3779138.1"/>
    </source>
</evidence>